<reference evidence="2 3" key="1">
    <citation type="submission" date="2019-09" db="EMBL/GenBank/DDBJ databases">
        <title>A chromosome-level genome assembly of the Chinese tupelo Nyssa sinensis.</title>
        <authorList>
            <person name="Yang X."/>
            <person name="Kang M."/>
            <person name="Yang Y."/>
            <person name="Xiong H."/>
            <person name="Wang M."/>
            <person name="Zhang Z."/>
            <person name="Wang Z."/>
            <person name="Wu H."/>
            <person name="Ma T."/>
            <person name="Liu J."/>
            <person name="Xi Z."/>
        </authorList>
    </citation>
    <scope>NUCLEOTIDE SEQUENCE [LARGE SCALE GENOMIC DNA]</scope>
    <source>
        <strain evidence="2">J267</strain>
        <tissue evidence="2">Leaf</tissue>
    </source>
</reference>
<dbReference type="AlphaFoldDB" id="A0A5J5BF65"/>
<proteinExistence type="predicted"/>
<evidence type="ECO:0000313" key="3">
    <source>
        <dbReference type="Proteomes" id="UP000325577"/>
    </source>
</evidence>
<dbReference type="Proteomes" id="UP000325577">
    <property type="component" value="Linkage Group LG12"/>
</dbReference>
<protein>
    <submittedName>
        <fullName evidence="2">Uncharacterized protein</fullName>
    </submittedName>
</protein>
<evidence type="ECO:0000256" key="1">
    <source>
        <dbReference type="SAM" id="MobiDB-lite"/>
    </source>
</evidence>
<keyword evidence="3" id="KW-1185">Reference proteome</keyword>
<dbReference type="PANTHER" id="PTHR35469:SF5">
    <property type="entry name" value="TRANSMEMBRANE PROTEIN"/>
    <property type="match status" value="1"/>
</dbReference>
<gene>
    <name evidence="2" type="ORF">F0562_022967</name>
</gene>
<accession>A0A5J5BF65</accession>
<feature type="compositionally biased region" description="Low complexity" evidence="1">
    <location>
        <begin position="37"/>
        <end position="48"/>
    </location>
</feature>
<feature type="region of interest" description="Disordered" evidence="1">
    <location>
        <begin position="1"/>
        <end position="94"/>
    </location>
</feature>
<dbReference type="OrthoDB" id="1922492at2759"/>
<dbReference type="PANTHER" id="PTHR35469">
    <property type="entry name" value="TRANSMEMBRANE PROTEIN"/>
    <property type="match status" value="1"/>
</dbReference>
<evidence type="ECO:0000313" key="2">
    <source>
        <dbReference type="EMBL" id="KAA8541815.1"/>
    </source>
</evidence>
<name>A0A5J5BF65_9ASTE</name>
<dbReference type="EMBL" id="CM018035">
    <property type="protein sequence ID" value="KAA8541815.1"/>
    <property type="molecule type" value="Genomic_DNA"/>
</dbReference>
<organism evidence="2 3">
    <name type="scientific">Nyssa sinensis</name>
    <dbReference type="NCBI Taxonomy" id="561372"/>
    <lineage>
        <taxon>Eukaryota</taxon>
        <taxon>Viridiplantae</taxon>
        <taxon>Streptophyta</taxon>
        <taxon>Embryophyta</taxon>
        <taxon>Tracheophyta</taxon>
        <taxon>Spermatophyta</taxon>
        <taxon>Magnoliopsida</taxon>
        <taxon>eudicotyledons</taxon>
        <taxon>Gunneridae</taxon>
        <taxon>Pentapetalae</taxon>
        <taxon>asterids</taxon>
        <taxon>Cornales</taxon>
        <taxon>Nyssaceae</taxon>
        <taxon>Nyssa</taxon>
    </lineage>
</organism>
<sequence length="194" mass="20995">METEVATSGRETRRRRIIERGSDRMALITGRIQTLDSPSSPVSSQPPQHLSHTQSSPARFFQDRFPRPLNPIDVGPKGESDTSGPSLKHDIGDEFSRGNAFDFGSRVEPQLRKCGTNVEATRAPAAELMNELQPSPVAARVPKAPVDTGLVSESCGGNLSLFALRELNSCIMATETTRVFCSITIATVSGPIIF</sequence>